<protein>
    <submittedName>
        <fullName evidence="3">Uncharacterized protein</fullName>
    </submittedName>
</protein>
<feature type="signal peptide" evidence="2">
    <location>
        <begin position="1"/>
        <end position="24"/>
    </location>
</feature>
<keyword evidence="2" id="KW-0732">Signal</keyword>
<dbReference type="AlphaFoldDB" id="A0A0S1MK30"/>
<name>A0A0S1MK30_PHAPC</name>
<feature type="compositionally biased region" description="Basic residues" evidence="1">
    <location>
        <begin position="186"/>
        <end position="197"/>
    </location>
</feature>
<feature type="compositionally biased region" description="Basic and acidic residues" evidence="1">
    <location>
        <begin position="85"/>
        <end position="100"/>
    </location>
</feature>
<sequence>MMRASKSIVFISACFYLFSGETLAAPALKGVETEANSIPDAAKFAESLSIKTDSLSELPLKSSPTIPSTPSGLDGNPQSSLLDKSAMKEIDASESAEKIKSHPFTSGISAKRPTKSLDASATGSDGLVQQVHVGDSQIAVDAKTEIPPAAAYEHNKVTRKCNHDHDHDHHHHHHHHHGPGDDHDHDHHHHHHHHHSQQQHSSRQSNHQHQHHHSQNPGQSMSGGGPGGQESNERKDPFAFSSDRFFSQ</sequence>
<evidence type="ECO:0000256" key="1">
    <source>
        <dbReference type="SAM" id="MobiDB-lite"/>
    </source>
</evidence>
<feature type="compositionally biased region" description="Basic residues" evidence="1">
    <location>
        <begin position="168"/>
        <end position="177"/>
    </location>
</feature>
<dbReference type="EMBL" id="KT247198">
    <property type="protein sequence ID" value="ALL41287.1"/>
    <property type="molecule type" value="mRNA"/>
</dbReference>
<organism evidence="3">
    <name type="scientific">Phakopsora pachyrhizi</name>
    <name type="common">Asian soybean rust disease fungus</name>
    <dbReference type="NCBI Taxonomy" id="170000"/>
    <lineage>
        <taxon>Eukaryota</taxon>
        <taxon>Fungi</taxon>
        <taxon>Dikarya</taxon>
        <taxon>Basidiomycota</taxon>
        <taxon>Pucciniomycotina</taxon>
        <taxon>Pucciniomycetes</taxon>
        <taxon>Pucciniales</taxon>
        <taxon>Phakopsoraceae</taxon>
        <taxon>Phakopsora</taxon>
    </lineage>
</organism>
<proteinExistence type="evidence at transcript level"/>
<evidence type="ECO:0000256" key="2">
    <source>
        <dbReference type="SAM" id="SignalP"/>
    </source>
</evidence>
<accession>A0A0S1MK30</accession>
<evidence type="ECO:0000313" key="3">
    <source>
        <dbReference type="EMBL" id="ALL41287.1"/>
    </source>
</evidence>
<feature type="compositionally biased region" description="Polar residues" evidence="1">
    <location>
        <begin position="62"/>
        <end position="82"/>
    </location>
</feature>
<feature type="region of interest" description="Disordered" evidence="1">
    <location>
        <begin position="161"/>
        <end position="248"/>
    </location>
</feature>
<feature type="region of interest" description="Disordered" evidence="1">
    <location>
        <begin position="58"/>
        <end position="123"/>
    </location>
</feature>
<reference evidence="3" key="1">
    <citation type="submission" date="2015-07" db="EMBL/GenBank/DDBJ databases">
        <title>Elucidating the P. pachyrhizi secretome and potential effectors.</title>
        <authorList>
            <person name="de Carvalho M.C.C.G."/>
            <person name="Nascimento L.C."/>
            <person name="Darben L.M."/>
            <person name="Polizel-Podanosqui A.M."/>
            <person name="Lopes-Caitar V.S."/>
            <person name="Rocha C.S."/>
            <person name="Qi M."/>
            <person name="Carazolle M."/>
            <person name="Kuwahara M.K."/>
            <person name="Pereira G.A.G."/>
            <person name="Abdelnoor R.V."/>
            <person name="Whitham S.A."/>
            <person name="Marcelino-Guimaraes F.C."/>
        </authorList>
    </citation>
    <scope>NUCLEOTIDE SEQUENCE</scope>
</reference>
<feature type="chain" id="PRO_5006589020" evidence="2">
    <location>
        <begin position="25"/>
        <end position="248"/>
    </location>
</feature>